<dbReference type="AlphaFoldDB" id="A0A2K0A957"/>
<dbReference type="Pfam" id="PF13038">
    <property type="entry name" value="DUF3899"/>
    <property type="match status" value="1"/>
</dbReference>
<dbReference type="Proteomes" id="UP000053523">
    <property type="component" value="Unassembled WGS sequence"/>
</dbReference>
<accession>A0A2K0A957</accession>
<sequence>MKNKKSWVVWSMITPLLSLIIWLIISNQTFISYINILFYTSLSIFICIFFILLVQEGIFDATSYGFRRIRYQLSSRSKKRTMADDEFLNPQQVKKEHYFISTWIAPALICNIAYFVMTIIISFLL</sequence>
<feature type="transmembrane region" description="Helical" evidence="1">
    <location>
        <begin position="7"/>
        <end position="25"/>
    </location>
</feature>
<evidence type="ECO:0000256" key="1">
    <source>
        <dbReference type="SAM" id="Phobius"/>
    </source>
</evidence>
<feature type="transmembrane region" description="Helical" evidence="1">
    <location>
        <begin position="31"/>
        <end position="54"/>
    </location>
</feature>
<feature type="transmembrane region" description="Helical" evidence="1">
    <location>
        <begin position="98"/>
        <end position="124"/>
    </location>
</feature>
<evidence type="ECO:0000313" key="3">
    <source>
        <dbReference type="EMBL" id="PNN21551.1"/>
    </source>
</evidence>
<proteinExistence type="predicted"/>
<dbReference type="RefSeq" id="WP_037549063.1">
    <property type="nucleotide sequence ID" value="NZ_CAJCGD010000005.1"/>
</dbReference>
<keyword evidence="1" id="KW-0472">Membrane</keyword>
<keyword evidence="1" id="KW-0812">Transmembrane</keyword>
<organism evidence="3 4">
    <name type="scientific">Staphylococcus haemolyticus</name>
    <dbReference type="NCBI Taxonomy" id="1283"/>
    <lineage>
        <taxon>Bacteria</taxon>
        <taxon>Bacillati</taxon>
        <taxon>Bacillota</taxon>
        <taxon>Bacilli</taxon>
        <taxon>Bacillales</taxon>
        <taxon>Staphylococcaceae</taxon>
        <taxon>Staphylococcus</taxon>
    </lineage>
</organism>
<protein>
    <submittedName>
        <fullName evidence="3">DUF3899 domain-containing protein</fullName>
    </submittedName>
</protein>
<comment type="caution">
    <text evidence="3">The sequence shown here is derived from an EMBL/GenBank/DDBJ whole genome shotgun (WGS) entry which is preliminary data.</text>
</comment>
<evidence type="ECO:0000313" key="4">
    <source>
        <dbReference type="Proteomes" id="UP000053523"/>
    </source>
</evidence>
<feature type="domain" description="DUF3899" evidence="2">
    <location>
        <begin position="34"/>
        <end position="123"/>
    </location>
</feature>
<keyword evidence="1" id="KW-1133">Transmembrane helix</keyword>
<name>A0A2K0A957_STAHA</name>
<dbReference type="EMBL" id="LORN02000015">
    <property type="protein sequence ID" value="PNN21551.1"/>
    <property type="molecule type" value="Genomic_DNA"/>
</dbReference>
<dbReference type="InterPro" id="IPR025007">
    <property type="entry name" value="DUF3899"/>
</dbReference>
<gene>
    <name evidence="3" type="ORF">AL503_012500</name>
</gene>
<evidence type="ECO:0000259" key="2">
    <source>
        <dbReference type="Pfam" id="PF13038"/>
    </source>
</evidence>
<reference evidence="3 4" key="1">
    <citation type="submission" date="2017-12" db="EMBL/GenBank/DDBJ databases">
        <title>FDA dAtabase for Regulatory Grade micrObial Sequences (FDA-ARGOS): Supporting development and validation of Infectious Disease Dx tests.</title>
        <authorList>
            <person name="Hoffmann M."/>
            <person name="Allard M."/>
            <person name="Evans P."/>
            <person name="Brown E."/>
            <person name="Tallon L."/>
            <person name="Sadzewicz L."/>
            <person name="Sengamalay N."/>
            <person name="Ott S."/>
            <person name="Godinez A."/>
            <person name="Nagaraj S."/>
            <person name="Vavikolanu K."/>
            <person name="Aluvathingal J."/>
            <person name="Nadendla S."/>
            <person name="Sichtig H."/>
        </authorList>
    </citation>
    <scope>NUCLEOTIDE SEQUENCE [LARGE SCALE GENOMIC DNA]</scope>
    <source>
        <strain evidence="3 4">FDAARGOS_148</strain>
    </source>
</reference>